<evidence type="ECO:0000256" key="18">
    <source>
        <dbReference type="ARBA" id="ARBA00039658"/>
    </source>
</evidence>
<dbReference type="GO" id="GO:0003964">
    <property type="term" value="F:RNA-directed DNA polymerase activity"/>
    <property type="evidence" value="ECO:0007669"/>
    <property type="project" value="UniProtKB-KW"/>
</dbReference>
<evidence type="ECO:0000256" key="8">
    <source>
        <dbReference type="ARBA" id="ARBA00022723"/>
    </source>
</evidence>
<evidence type="ECO:0000256" key="17">
    <source>
        <dbReference type="ARBA" id="ARBA00023172"/>
    </source>
</evidence>
<comment type="similarity">
    <text evidence="1">Belongs to the beta type-B retroviral polymerase family. HERV class-II K(HML-2) pol subfamily.</text>
</comment>
<feature type="compositionally biased region" description="Acidic residues" evidence="19">
    <location>
        <begin position="1124"/>
        <end position="1138"/>
    </location>
</feature>
<proteinExistence type="inferred from homology"/>
<evidence type="ECO:0000256" key="4">
    <source>
        <dbReference type="ARBA" id="ARBA00022670"/>
    </source>
</evidence>
<dbReference type="InterPro" id="IPR036397">
    <property type="entry name" value="RNaseH_sf"/>
</dbReference>
<dbReference type="FunFam" id="3.10.20.370:FF:000003">
    <property type="entry name" value="Transposon Tf2-6 polyprotein"/>
    <property type="match status" value="1"/>
</dbReference>
<dbReference type="Pfam" id="PF17921">
    <property type="entry name" value="Integrase_H2C2"/>
    <property type="match status" value="1"/>
</dbReference>
<dbReference type="CDD" id="cd09274">
    <property type="entry name" value="RNase_HI_RT_Ty3"/>
    <property type="match status" value="1"/>
</dbReference>
<evidence type="ECO:0000256" key="10">
    <source>
        <dbReference type="ARBA" id="ARBA00022759"/>
    </source>
</evidence>
<organism evidence="22 23">
    <name type="scientific">Podarcis muralis</name>
    <name type="common">Wall lizard</name>
    <name type="synonym">Lacerta muralis</name>
    <dbReference type="NCBI Taxonomy" id="64176"/>
    <lineage>
        <taxon>Eukaryota</taxon>
        <taxon>Metazoa</taxon>
        <taxon>Chordata</taxon>
        <taxon>Craniata</taxon>
        <taxon>Vertebrata</taxon>
        <taxon>Euteleostomi</taxon>
        <taxon>Lepidosauria</taxon>
        <taxon>Squamata</taxon>
        <taxon>Bifurcata</taxon>
        <taxon>Unidentata</taxon>
        <taxon>Episquamata</taxon>
        <taxon>Laterata</taxon>
        <taxon>Lacertibaenia</taxon>
        <taxon>Lacertidae</taxon>
        <taxon>Podarcis</taxon>
    </lineage>
</organism>
<dbReference type="GO" id="GO:0006310">
    <property type="term" value="P:DNA recombination"/>
    <property type="evidence" value="ECO:0007669"/>
    <property type="project" value="UniProtKB-KW"/>
</dbReference>
<feature type="region of interest" description="Disordered" evidence="19">
    <location>
        <begin position="1115"/>
        <end position="1405"/>
    </location>
</feature>
<dbReference type="GO" id="GO:0004523">
    <property type="term" value="F:RNA-DNA hybrid ribonuclease activity"/>
    <property type="evidence" value="ECO:0007669"/>
    <property type="project" value="UniProtKB-EC"/>
</dbReference>
<dbReference type="GO" id="GO:0015074">
    <property type="term" value="P:DNA integration"/>
    <property type="evidence" value="ECO:0007669"/>
    <property type="project" value="UniProtKB-KW"/>
</dbReference>
<dbReference type="FunFam" id="3.30.420.10:FF:000032">
    <property type="entry name" value="Retrovirus-related Pol polyprotein from transposon 297-like Protein"/>
    <property type="match status" value="1"/>
</dbReference>
<evidence type="ECO:0000256" key="7">
    <source>
        <dbReference type="ARBA" id="ARBA00022722"/>
    </source>
</evidence>
<dbReference type="InterPro" id="IPR041373">
    <property type="entry name" value="RT_RNaseH"/>
</dbReference>
<feature type="compositionally biased region" description="Polar residues" evidence="19">
    <location>
        <begin position="1247"/>
        <end position="1257"/>
    </location>
</feature>
<dbReference type="CDD" id="cd01647">
    <property type="entry name" value="RT_LTR"/>
    <property type="match status" value="1"/>
</dbReference>
<dbReference type="InterPro" id="IPR041588">
    <property type="entry name" value="Integrase_H2C2"/>
</dbReference>
<dbReference type="FunFam" id="1.10.340.70:FF:000001">
    <property type="entry name" value="Retrovirus-related Pol polyprotein from transposon gypsy-like Protein"/>
    <property type="match status" value="1"/>
</dbReference>
<dbReference type="Gene3D" id="3.30.70.270">
    <property type="match status" value="2"/>
</dbReference>
<dbReference type="GO" id="GO:0003677">
    <property type="term" value="F:DNA binding"/>
    <property type="evidence" value="ECO:0007669"/>
    <property type="project" value="UniProtKB-KW"/>
</dbReference>
<dbReference type="GO" id="GO:0004190">
    <property type="term" value="F:aspartic-type endopeptidase activity"/>
    <property type="evidence" value="ECO:0007669"/>
    <property type="project" value="UniProtKB-KW"/>
</dbReference>
<keyword evidence="6" id="KW-0548">Nucleotidyltransferase</keyword>
<dbReference type="EC" id="2.7.7.49" evidence="3"/>
<dbReference type="InterPro" id="IPR016197">
    <property type="entry name" value="Chromo-like_dom_sf"/>
</dbReference>
<dbReference type="SUPFAM" id="SSF54160">
    <property type="entry name" value="Chromo domain-like"/>
    <property type="match status" value="1"/>
</dbReference>
<dbReference type="GO" id="GO:0003887">
    <property type="term" value="F:DNA-directed DNA polymerase activity"/>
    <property type="evidence" value="ECO:0007669"/>
    <property type="project" value="UniProtKB-KW"/>
</dbReference>
<keyword evidence="12" id="KW-0460">Magnesium</keyword>
<reference evidence="22" key="3">
    <citation type="submission" date="2025-09" db="UniProtKB">
        <authorList>
            <consortium name="Ensembl"/>
        </authorList>
    </citation>
    <scope>IDENTIFICATION</scope>
</reference>
<dbReference type="InterPro" id="IPR021109">
    <property type="entry name" value="Peptidase_aspartic_dom_sf"/>
</dbReference>
<evidence type="ECO:0000256" key="5">
    <source>
        <dbReference type="ARBA" id="ARBA00022679"/>
    </source>
</evidence>
<feature type="region of interest" description="Disordered" evidence="19">
    <location>
        <begin position="965"/>
        <end position="995"/>
    </location>
</feature>
<evidence type="ECO:0000313" key="22">
    <source>
        <dbReference type="Ensembl" id="ENSPMRP00000027459.1"/>
    </source>
</evidence>
<keyword evidence="7" id="KW-0540">Nuclease</keyword>
<accession>A0A670JVM7</accession>
<reference evidence="22 23" key="1">
    <citation type="journal article" date="2019" name="Proc. Natl. Acad. Sci. U.S.A.">
        <title>Regulatory changes in pterin and carotenoid genes underlie balanced color polymorphisms in the wall lizard.</title>
        <authorList>
            <person name="Andrade P."/>
            <person name="Pinho C."/>
            <person name="Perez I de Lanuza G."/>
            <person name="Afonso S."/>
            <person name="Brejcha J."/>
            <person name="Rubin C.J."/>
            <person name="Wallerman O."/>
            <person name="Pereira P."/>
            <person name="Sabatino S.J."/>
            <person name="Bellati A."/>
            <person name="Pellitteri-Rosa D."/>
            <person name="Bosakova Z."/>
            <person name="Bunikis I."/>
            <person name="Carretero M.A."/>
            <person name="Feiner N."/>
            <person name="Marsik P."/>
            <person name="Pauperio F."/>
            <person name="Salvi D."/>
            <person name="Soler L."/>
            <person name="While G.M."/>
            <person name="Uller T."/>
            <person name="Font E."/>
            <person name="Andersson L."/>
            <person name="Carneiro M."/>
        </authorList>
    </citation>
    <scope>NUCLEOTIDE SEQUENCE</scope>
</reference>
<dbReference type="GO" id="GO:0046872">
    <property type="term" value="F:metal ion binding"/>
    <property type="evidence" value="ECO:0007669"/>
    <property type="project" value="UniProtKB-KW"/>
</dbReference>
<dbReference type="Gene3D" id="3.10.10.10">
    <property type="entry name" value="HIV Type 1 Reverse Transcriptase, subunit A, domain 1"/>
    <property type="match status" value="1"/>
</dbReference>
<feature type="compositionally biased region" description="Basic and acidic residues" evidence="19">
    <location>
        <begin position="1190"/>
        <end position="1200"/>
    </location>
</feature>
<name>A0A670JVM7_PODMU</name>
<feature type="domain" description="Integrase catalytic" evidence="21">
    <location>
        <begin position="682"/>
        <end position="841"/>
    </location>
</feature>
<dbReference type="Gene3D" id="2.40.70.10">
    <property type="entry name" value="Acid Proteases"/>
    <property type="match status" value="1"/>
</dbReference>
<dbReference type="GeneTree" id="ENSGT01040000240511"/>
<keyword evidence="15" id="KW-0239">DNA-directed DNA polymerase</keyword>
<keyword evidence="11" id="KW-0378">Hydrolase</keyword>
<dbReference type="Pfam" id="PF00078">
    <property type="entry name" value="RVT_1"/>
    <property type="match status" value="1"/>
</dbReference>
<evidence type="ECO:0000256" key="12">
    <source>
        <dbReference type="ARBA" id="ARBA00022842"/>
    </source>
</evidence>
<dbReference type="InterPro" id="IPR001584">
    <property type="entry name" value="Integrase_cat-core"/>
</dbReference>
<evidence type="ECO:0000256" key="2">
    <source>
        <dbReference type="ARBA" id="ARBA00012180"/>
    </source>
</evidence>
<keyword evidence="13" id="KW-0229">DNA integration</keyword>
<dbReference type="InterPro" id="IPR043128">
    <property type="entry name" value="Rev_trsase/Diguanyl_cyclase"/>
</dbReference>
<evidence type="ECO:0000256" key="16">
    <source>
        <dbReference type="ARBA" id="ARBA00023125"/>
    </source>
</evidence>
<dbReference type="InterPro" id="IPR056924">
    <property type="entry name" value="SH3_Tf2-1"/>
</dbReference>
<evidence type="ECO:0000256" key="19">
    <source>
        <dbReference type="SAM" id="MobiDB-lite"/>
    </source>
</evidence>
<keyword evidence="9" id="KW-0064">Aspartyl protease</keyword>
<dbReference type="FunFam" id="3.30.70.270:FF:000020">
    <property type="entry name" value="Transposon Tf2-6 polyprotein-like Protein"/>
    <property type="match status" value="1"/>
</dbReference>
<evidence type="ECO:0000256" key="9">
    <source>
        <dbReference type="ARBA" id="ARBA00022750"/>
    </source>
</evidence>
<protein>
    <recommendedName>
        <fullName evidence="18">Gypsy retrotransposon integrase-like protein 1</fullName>
        <ecNumber evidence="3">2.7.7.49</ecNumber>
        <ecNumber evidence="2">3.1.26.4</ecNumber>
    </recommendedName>
</protein>
<dbReference type="SUPFAM" id="SSF56672">
    <property type="entry name" value="DNA/RNA polymerases"/>
    <property type="match status" value="1"/>
</dbReference>
<keyword evidence="23" id="KW-1185">Reference proteome</keyword>
<feature type="compositionally biased region" description="Acidic residues" evidence="19">
    <location>
        <begin position="1201"/>
        <end position="1217"/>
    </location>
</feature>
<evidence type="ECO:0000256" key="11">
    <source>
        <dbReference type="ARBA" id="ARBA00022801"/>
    </source>
</evidence>
<dbReference type="Proteomes" id="UP000472272">
    <property type="component" value="Chromosome 15"/>
</dbReference>
<evidence type="ECO:0000256" key="1">
    <source>
        <dbReference type="ARBA" id="ARBA00010879"/>
    </source>
</evidence>
<evidence type="ECO:0000256" key="13">
    <source>
        <dbReference type="ARBA" id="ARBA00022908"/>
    </source>
</evidence>
<evidence type="ECO:0000259" key="21">
    <source>
        <dbReference type="PROSITE" id="PS50994"/>
    </source>
</evidence>
<evidence type="ECO:0000313" key="23">
    <source>
        <dbReference type="Proteomes" id="UP000472272"/>
    </source>
</evidence>
<dbReference type="EC" id="3.1.26.4" evidence="2"/>
<reference evidence="22" key="2">
    <citation type="submission" date="2025-08" db="UniProtKB">
        <authorList>
            <consortium name="Ensembl"/>
        </authorList>
    </citation>
    <scope>IDENTIFICATION</scope>
</reference>
<keyword evidence="8" id="KW-0479">Metal-binding</keyword>
<evidence type="ECO:0000256" key="14">
    <source>
        <dbReference type="ARBA" id="ARBA00022918"/>
    </source>
</evidence>
<keyword evidence="5" id="KW-0808">Transferase</keyword>
<dbReference type="Pfam" id="PF24626">
    <property type="entry name" value="SH3_Tf2-1"/>
    <property type="match status" value="1"/>
</dbReference>
<dbReference type="InterPro" id="IPR050951">
    <property type="entry name" value="Retrovirus_Pol_polyprotein"/>
</dbReference>
<dbReference type="PANTHER" id="PTHR37984">
    <property type="entry name" value="PROTEIN CBG26694"/>
    <property type="match status" value="1"/>
</dbReference>
<evidence type="ECO:0000256" key="15">
    <source>
        <dbReference type="ARBA" id="ARBA00022932"/>
    </source>
</evidence>
<dbReference type="PROSITE" id="PS50994">
    <property type="entry name" value="INTEGRASE"/>
    <property type="match status" value="1"/>
</dbReference>
<dbReference type="PROSITE" id="PS50878">
    <property type="entry name" value="RT_POL"/>
    <property type="match status" value="1"/>
</dbReference>
<evidence type="ECO:0000256" key="6">
    <source>
        <dbReference type="ARBA" id="ARBA00022695"/>
    </source>
</evidence>
<evidence type="ECO:0000259" key="20">
    <source>
        <dbReference type="PROSITE" id="PS50878"/>
    </source>
</evidence>
<keyword evidence="17" id="KW-0233">DNA recombination</keyword>
<sequence length="1405" mass="159143">MVMQIGNHREVISFNVTRLSDTPIVLGMSWLERHSPAVAWYQRQLTFCSSYCAQHYIQSSQGEEAGQQLQLGMVQAVPRKYEGFLEVFCEKEADQLPPHRPYDCAIDLLPGAKLPTAKLYSMSEDEMQELREFIEHNLKRGFIRESKAVGGSPVFFVKKKDTPQKRLIVDYRAINSMTKPKAFPMPKIDDLLATVRKGRIFTKLDLRGAYNLIRMREGDEWKTAMFTPLGTYEYRVMPFGLQNGSHCFQAFMHHVLAGLLYKKCVCFLDDILIFSESPEAHERDVKEVLQRLREHRLYAKLEKCQFDVTEVDFLGYKLSDKGLAMDSVKVRSVLDWKSPRNRKEVQRFVGFANFYRKFIRGFAKETAAITDTLSSKKKKFTWTDQAERSFQKLKSLFASEEQLLHVNPGRPMRVETDASDRAVGAVLLQEDPQGHWRPCAFYSRKLSKAEQNYTIWDRELLAIHGAFKAWRHFLIGAKHTVQVRTDHKNLEYWRTAKLQSQRHMRWAEFFADFDFRIEYIPGDSNVIADALSRKPQYLEEAATVAAKHIFAPQAWACASVAVDLDAVRRALQTDQFAQSKMEELRRGTTRDHEFQIRDGLLTRKGALYVPGDDLRARVLHQLHDAPSAGHFGKEKTVELVARDFWWPQMRGEVADYVARCDTCQRSKPVHQKPAGLLEPLEMPLQPWERVALDFVTDLPSSRGKTAVLVVVDLFTKMAHFIPCAKVATAEQTAKLFIDHVFRVHGLPRSILSDRGRQFVSSFWQKLLGILHVKINLSSARHPQTNGQAERVNAIMKQYLRCYANQRPAAWVDYLPMAEFAYNNTKHASTGVTPFFANNGRHPRTFPGFVTTGEGAPQGADHFAAELQEVHEELRRHLELAKQAYKVQADKHRRAGEDIQVGDWVWLAAQAVPAKSLAKKKLGHRQLGPYQVEARINPVAFRLALPEGSRMHPVFHRSVLTPYKAPHRFQESGTAPEPRRESPKRGRSPRAEPLNEVTEILDSRWGEEGVEYFLAREGTPASANSWVPDYALDEPLLKDEFHALFPHRPMPAEYFDDWLFTPTLSASTFRGFSSAEEGTPESSPPRGSCSGVETEPSYWWDEQPEEDWRMRWREGPWPTAPDEVTMGEETENTWGDEPEFEHTYTELEAEEIEVDKLYPASTPAETRLPKPAPDGREGGRGASRGGMDVRGSGREAQMREETESEGEESRNEEEEDDNDLRVSMSLSSESEDSQKGAPLVRPRGATGGTRQEQGSSREIPSGSGRSGPASPPERSEEGGVPSVTDEAEQEAERGRRSGQDVLPEGAESSIESSVAVKRKVRGSERAPSSNVEARGNAESPEEEPGPKARRRGEQASGDSASGESRREGTQGGRKTLRKRKDRKRWTSRSLLNWCGGGTDSEGTSAV</sequence>
<dbReference type="Gene3D" id="3.30.420.10">
    <property type="entry name" value="Ribonuclease H-like superfamily/Ribonuclease H"/>
    <property type="match status" value="1"/>
</dbReference>
<dbReference type="Gene3D" id="1.10.340.70">
    <property type="match status" value="1"/>
</dbReference>
<keyword evidence="16" id="KW-0238">DNA-binding</keyword>
<dbReference type="InterPro" id="IPR043502">
    <property type="entry name" value="DNA/RNA_pol_sf"/>
</dbReference>
<dbReference type="GO" id="GO:0006508">
    <property type="term" value="P:proteolysis"/>
    <property type="evidence" value="ECO:0007669"/>
    <property type="project" value="UniProtKB-KW"/>
</dbReference>
<dbReference type="InterPro" id="IPR012337">
    <property type="entry name" value="RNaseH-like_sf"/>
</dbReference>
<dbReference type="Pfam" id="PF17917">
    <property type="entry name" value="RT_RNaseH"/>
    <property type="match status" value="1"/>
</dbReference>
<feature type="compositionally biased region" description="Basic residues" evidence="19">
    <location>
        <begin position="1373"/>
        <end position="1385"/>
    </location>
</feature>
<keyword evidence="4" id="KW-0645">Protease</keyword>
<evidence type="ECO:0000256" key="3">
    <source>
        <dbReference type="ARBA" id="ARBA00012493"/>
    </source>
</evidence>
<dbReference type="InterPro" id="IPR000477">
    <property type="entry name" value="RT_dom"/>
</dbReference>
<keyword evidence="14" id="KW-0695">RNA-directed DNA polymerase</keyword>
<dbReference type="Ensembl" id="ENSPMRT00000029124.1">
    <property type="protein sequence ID" value="ENSPMRP00000027459.1"/>
    <property type="gene ID" value="ENSPMRG00000017703.1"/>
</dbReference>
<dbReference type="Pfam" id="PF00665">
    <property type="entry name" value="rve"/>
    <property type="match status" value="1"/>
</dbReference>
<dbReference type="PANTHER" id="PTHR37984:SF5">
    <property type="entry name" value="PROTEIN NYNRIN-LIKE"/>
    <property type="match status" value="1"/>
</dbReference>
<feature type="domain" description="Reverse transcriptase" evidence="20">
    <location>
        <begin position="138"/>
        <end position="318"/>
    </location>
</feature>
<feature type="region of interest" description="Disordered" evidence="19">
    <location>
        <begin position="1070"/>
        <end position="1100"/>
    </location>
</feature>
<keyword evidence="10" id="KW-0255">Endonuclease</keyword>
<dbReference type="SUPFAM" id="SSF53098">
    <property type="entry name" value="Ribonuclease H-like"/>
    <property type="match status" value="1"/>
</dbReference>